<evidence type="ECO:0000313" key="4">
    <source>
        <dbReference type="EMBL" id="AOR31341.1"/>
    </source>
</evidence>
<keyword evidence="5" id="KW-1185">Reference proteome</keyword>
<dbReference type="EMBL" id="CP017248">
    <property type="protein sequence ID" value="AOR31341.1"/>
    <property type="molecule type" value="Genomic_DNA"/>
</dbReference>
<keyword evidence="3" id="KW-0472">Membrane</keyword>
<organism evidence="4 5">
    <name type="scientific">Streptomyces fodineus</name>
    <dbReference type="NCBI Taxonomy" id="1904616"/>
    <lineage>
        <taxon>Bacteria</taxon>
        <taxon>Bacillati</taxon>
        <taxon>Actinomycetota</taxon>
        <taxon>Actinomycetes</taxon>
        <taxon>Kitasatosporales</taxon>
        <taxon>Streptomycetaceae</taxon>
        <taxon>Streptomyces</taxon>
    </lineage>
</organism>
<proteinExistence type="inferred from homology"/>
<name>A0A1D7Y6Z1_9ACTN</name>
<keyword evidence="2" id="KW-0813">Transport</keyword>
<sequence length="150" mass="15176">MHDQDAVTSVHPVDDKLPVTRLVPAALQRIAAIYAGVVTPALIIGQTCGLDLPARTRLIGASPLIAGVATITPSEAGLDDSSDVVLVAVALGAGIIPPAAPTFYDGFPAWVQTVPGSGISAGVLAAVLLNLFFHHLGTRSGQPAPALKSS</sequence>
<dbReference type="GO" id="GO:0005886">
    <property type="term" value="C:plasma membrane"/>
    <property type="evidence" value="ECO:0007669"/>
    <property type="project" value="TreeGrafter"/>
</dbReference>
<dbReference type="GO" id="GO:0042907">
    <property type="term" value="F:xanthine transmembrane transporter activity"/>
    <property type="evidence" value="ECO:0007669"/>
    <property type="project" value="TreeGrafter"/>
</dbReference>
<keyword evidence="3" id="KW-0812">Transmembrane</keyword>
<feature type="transmembrane region" description="Helical" evidence="3">
    <location>
        <begin position="110"/>
        <end position="133"/>
    </location>
</feature>
<dbReference type="PANTHER" id="PTHR42810:SF4">
    <property type="entry name" value="URIC ACID TRANSPORTER UACT"/>
    <property type="match status" value="1"/>
</dbReference>
<protein>
    <recommendedName>
        <fullName evidence="6">Purine permease</fullName>
    </recommendedName>
</protein>
<evidence type="ECO:0000256" key="3">
    <source>
        <dbReference type="SAM" id="Phobius"/>
    </source>
</evidence>
<evidence type="ECO:0000256" key="1">
    <source>
        <dbReference type="ARBA" id="ARBA00008821"/>
    </source>
</evidence>
<gene>
    <name evidence="4" type="ORF">BFF78_10105</name>
</gene>
<evidence type="ECO:0000313" key="5">
    <source>
        <dbReference type="Proteomes" id="UP000094960"/>
    </source>
</evidence>
<dbReference type="Proteomes" id="UP000094960">
    <property type="component" value="Chromosome"/>
</dbReference>
<feature type="transmembrane region" description="Helical" evidence="3">
    <location>
        <begin position="84"/>
        <end position="104"/>
    </location>
</feature>
<evidence type="ECO:0000256" key="2">
    <source>
        <dbReference type="ARBA" id="ARBA00022448"/>
    </source>
</evidence>
<dbReference type="KEGG" id="spun:BFF78_10105"/>
<dbReference type="AlphaFoldDB" id="A0A1D7Y6Z1"/>
<accession>A0A1D7Y6Z1</accession>
<reference evidence="5" key="1">
    <citation type="submission" date="2016-09" db="EMBL/GenBank/DDBJ databases">
        <title>Streptomyces puniciscabiei strain:TW1S1 Genome sequencing and assembly.</title>
        <authorList>
            <person name="Kim M.-K."/>
            <person name="Kim S.B."/>
        </authorList>
    </citation>
    <scope>NUCLEOTIDE SEQUENCE [LARGE SCALE GENOMIC DNA]</scope>
    <source>
        <strain evidence="5">TW1S1</strain>
    </source>
</reference>
<evidence type="ECO:0008006" key="6">
    <source>
        <dbReference type="Google" id="ProtNLM"/>
    </source>
</evidence>
<comment type="similarity">
    <text evidence="1">Belongs to the nucleobase:cation symporter-2 (NCS2) (TC 2.A.40) family.</text>
</comment>
<dbReference type="PANTHER" id="PTHR42810">
    <property type="entry name" value="PURINE PERMEASE C1399.01C-RELATED"/>
    <property type="match status" value="1"/>
</dbReference>
<keyword evidence="3" id="KW-1133">Transmembrane helix</keyword>